<dbReference type="Proteomes" id="UP000186922">
    <property type="component" value="Unassembled WGS sequence"/>
</dbReference>
<dbReference type="InterPro" id="IPR027417">
    <property type="entry name" value="P-loop_NTPase"/>
</dbReference>
<feature type="region of interest" description="Disordered" evidence="1">
    <location>
        <begin position="1"/>
        <end position="75"/>
    </location>
</feature>
<gene>
    <name evidence="2" type="primary">RvY_15464</name>
    <name evidence="2" type="synonym">RvY_15464.2</name>
    <name evidence="2" type="ORF">RvY_15464-2</name>
</gene>
<dbReference type="EMBL" id="BDGG01000012">
    <property type="protein sequence ID" value="GAV05311.1"/>
    <property type="molecule type" value="Genomic_DNA"/>
</dbReference>
<comment type="caution">
    <text evidence="2">The sequence shown here is derived from an EMBL/GenBank/DDBJ whole genome shotgun (WGS) entry which is preliminary data.</text>
</comment>
<organism evidence="2 3">
    <name type="scientific">Ramazzottius varieornatus</name>
    <name type="common">Water bear</name>
    <name type="synonym">Tardigrade</name>
    <dbReference type="NCBI Taxonomy" id="947166"/>
    <lineage>
        <taxon>Eukaryota</taxon>
        <taxon>Metazoa</taxon>
        <taxon>Ecdysozoa</taxon>
        <taxon>Tardigrada</taxon>
        <taxon>Eutardigrada</taxon>
        <taxon>Parachela</taxon>
        <taxon>Hypsibioidea</taxon>
        <taxon>Ramazzottiidae</taxon>
        <taxon>Ramazzottius</taxon>
    </lineage>
</organism>
<dbReference type="Pfam" id="PF08477">
    <property type="entry name" value="Roc"/>
    <property type="match status" value="1"/>
</dbReference>
<protein>
    <submittedName>
        <fullName evidence="2">Uncharacterized protein</fullName>
    </submittedName>
</protein>
<accession>A0A1D1VW89</accession>
<dbReference type="SUPFAM" id="SSF52540">
    <property type="entry name" value="P-loop containing nucleoside triphosphate hydrolases"/>
    <property type="match status" value="1"/>
</dbReference>
<evidence type="ECO:0000256" key="1">
    <source>
        <dbReference type="SAM" id="MobiDB-lite"/>
    </source>
</evidence>
<name>A0A1D1VW89_RAMVA</name>
<reference evidence="2 3" key="1">
    <citation type="journal article" date="2016" name="Nat. Commun.">
        <title>Extremotolerant tardigrade genome and improved radiotolerance of human cultured cells by tardigrade-unique protein.</title>
        <authorList>
            <person name="Hashimoto T."/>
            <person name="Horikawa D.D."/>
            <person name="Saito Y."/>
            <person name="Kuwahara H."/>
            <person name="Kozuka-Hata H."/>
            <person name="Shin-I T."/>
            <person name="Minakuchi Y."/>
            <person name="Ohishi K."/>
            <person name="Motoyama A."/>
            <person name="Aizu T."/>
            <person name="Enomoto A."/>
            <person name="Kondo K."/>
            <person name="Tanaka S."/>
            <person name="Hara Y."/>
            <person name="Koshikawa S."/>
            <person name="Sagara H."/>
            <person name="Miura T."/>
            <person name="Yokobori S."/>
            <person name="Miyagawa K."/>
            <person name="Suzuki Y."/>
            <person name="Kubo T."/>
            <person name="Oyama M."/>
            <person name="Kohara Y."/>
            <person name="Fujiyama A."/>
            <person name="Arakawa K."/>
            <person name="Katayama T."/>
            <person name="Toyoda A."/>
            <person name="Kunieda T."/>
        </authorList>
    </citation>
    <scope>NUCLEOTIDE SEQUENCE [LARGE SCALE GENOMIC DNA]</scope>
    <source>
        <strain evidence="2 3">YOKOZUNA-1</strain>
    </source>
</reference>
<sequence length="158" mass="17678">MMEESETLESPPTIRTTTESKKPITISLVDKPPDRTGVFTTDPLPSTSRGAGTHTLPHTAHIPVSPPQSLLRSDPKRREKLYKVLVIGDIGVGKTSCVKRYVHRFFSQQYRATVRKPRQQVSLIRKLLSSLTYLKRTRPIGRSGLTLPSKSSTGTRTR</sequence>
<evidence type="ECO:0000313" key="2">
    <source>
        <dbReference type="EMBL" id="GAV05311.1"/>
    </source>
</evidence>
<feature type="compositionally biased region" description="Polar residues" evidence="1">
    <location>
        <begin position="8"/>
        <end position="17"/>
    </location>
</feature>
<evidence type="ECO:0000313" key="3">
    <source>
        <dbReference type="Proteomes" id="UP000186922"/>
    </source>
</evidence>
<dbReference type="AlphaFoldDB" id="A0A1D1VW89"/>
<dbReference type="Gene3D" id="3.40.50.300">
    <property type="entry name" value="P-loop containing nucleotide triphosphate hydrolases"/>
    <property type="match status" value="1"/>
</dbReference>
<keyword evidence="3" id="KW-1185">Reference proteome</keyword>
<dbReference type="OrthoDB" id="245989at2759"/>
<proteinExistence type="predicted"/>
<dbReference type="STRING" id="947166.A0A1D1VW89"/>